<evidence type="ECO:0000256" key="5">
    <source>
        <dbReference type="RuleBase" id="RU367124"/>
    </source>
</evidence>
<evidence type="ECO:0000256" key="3">
    <source>
        <dbReference type="ARBA" id="ARBA00022525"/>
    </source>
</evidence>
<dbReference type="Pfam" id="PF16810">
    <property type="entry name" value="RXLR"/>
    <property type="match status" value="1"/>
</dbReference>
<dbReference type="OrthoDB" id="10464116at2759"/>
<sequence length="155" mass="17325">MRQAYFVLLLLAIVFASISSASSAAQESEQNDILMLTENIERLTRLLDGDYDSTTRSLRASTMKGDDLSVEEEERAAVRLPGWINKVSNAMTKMSTGLNKIPTKTLNTFFSTMGKAKITPAKLQQYFKITDKSGGKFAFLQKYTTFWNTKFKAAA</sequence>
<evidence type="ECO:0000256" key="4">
    <source>
        <dbReference type="ARBA" id="ARBA00022729"/>
    </source>
</evidence>
<accession>A0A8T1VYQ4</accession>
<evidence type="ECO:0000256" key="2">
    <source>
        <dbReference type="ARBA" id="ARBA00010400"/>
    </source>
</evidence>
<feature type="signal peptide" evidence="5">
    <location>
        <begin position="1"/>
        <end position="24"/>
    </location>
</feature>
<proteinExistence type="inferred from homology"/>
<evidence type="ECO:0000256" key="1">
    <source>
        <dbReference type="ARBA" id="ARBA00004613"/>
    </source>
</evidence>
<dbReference type="Proteomes" id="UP000693981">
    <property type="component" value="Unassembled WGS sequence"/>
</dbReference>
<comment type="function">
    <text evidence="5">Effector that suppresses plant defense responses during pathogen infection.</text>
</comment>
<reference evidence="6" key="1">
    <citation type="submission" date="2021-02" db="EMBL/GenBank/DDBJ databases">
        <authorList>
            <person name="Palmer J.M."/>
        </authorList>
    </citation>
    <scope>NUCLEOTIDE SEQUENCE</scope>
    <source>
        <strain evidence="6">SCRP23</strain>
    </source>
</reference>
<evidence type="ECO:0000313" key="7">
    <source>
        <dbReference type="Proteomes" id="UP000693981"/>
    </source>
</evidence>
<comment type="subcellular location">
    <subcellularLocation>
        <location evidence="1 5">Secreted</location>
    </subcellularLocation>
</comment>
<protein>
    <recommendedName>
        <fullName evidence="5">RxLR effector protein</fullName>
    </recommendedName>
</protein>
<dbReference type="EMBL" id="JAGDFL010000527">
    <property type="protein sequence ID" value="KAG7386066.1"/>
    <property type="molecule type" value="Genomic_DNA"/>
</dbReference>
<organism evidence="6 7">
    <name type="scientific">Phytophthora boehmeriae</name>
    <dbReference type="NCBI Taxonomy" id="109152"/>
    <lineage>
        <taxon>Eukaryota</taxon>
        <taxon>Sar</taxon>
        <taxon>Stramenopiles</taxon>
        <taxon>Oomycota</taxon>
        <taxon>Peronosporomycetes</taxon>
        <taxon>Peronosporales</taxon>
        <taxon>Peronosporaceae</taxon>
        <taxon>Phytophthora</taxon>
    </lineage>
</organism>
<feature type="chain" id="PRO_5044955647" description="RxLR effector protein" evidence="5">
    <location>
        <begin position="25"/>
        <end position="155"/>
    </location>
</feature>
<comment type="domain">
    <text evidence="5">The RxLR-dEER motif acts to carry the protein into the host cell cytoplasm through binding to cell surface phosphatidylinositol-3-phosphate.</text>
</comment>
<keyword evidence="4 5" id="KW-0732">Signal</keyword>
<keyword evidence="7" id="KW-1185">Reference proteome</keyword>
<gene>
    <name evidence="6" type="ORF">PHYBOEH_008795</name>
</gene>
<name>A0A8T1VYQ4_9STRA</name>
<dbReference type="AlphaFoldDB" id="A0A8T1VYQ4"/>
<comment type="caution">
    <text evidence="6">The sequence shown here is derived from an EMBL/GenBank/DDBJ whole genome shotgun (WGS) entry which is preliminary data.</text>
</comment>
<comment type="similarity">
    <text evidence="2 5">Belongs to the RxLR effector family.</text>
</comment>
<evidence type="ECO:0000313" key="6">
    <source>
        <dbReference type="EMBL" id="KAG7386066.1"/>
    </source>
</evidence>
<keyword evidence="3 5" id="KW-0964">Secreted</keyword>
<dbReference type="InterPro" id="IPR031825">
    <property type="entry name" value="RXLR"/>
</dbReference>